<dbReference type="STRING" id="419940.SAMN05421824_1137"/>
<evidence type="ECO:0000313" key="1">
    <source>
        <dbReference type="EMBL" id="SEQ09027.1"/>
    </source>
</evidence>
<reference evidence="1 2" key="1">
    <citation type="submission" date="2016-10" db="EMBL/GenBank/DDBJ databases">
        <authorList>
            <person name="de Groot N.N."/>
        </authorList>
    </citation>
    <scope>NUCLEOTIDE SEQUENCE [LARGE SCALE GENOMIC DNA]</scope>
    <source>
        <strain evidence="1 2">DSM 21035</strain>
    </source>
</reference>
<dbReference type="Gene3D" id="3.40.50.150">
    <property type="entry name" value="Vaccinia Virus protein VP39"/>
    <property type="match status" value="1"/>
</dbReference>
<accession>A0A1H9D6P9</accession>
<dbReference type="GO" id="GO:0008168">
    <property type="term" value="F:methyltransferase activity"/>
    <property type="evidence" value="ECO:0007669"/>
    <property type="project" value="UniProtKB-KW"/>
</dbReference>
<proteinExistence type="predicted"/>
<dbReference type="CDD" id="cd02440">
    <property type="entry name" value="AdoMet_MTases"/>
    <property type="match status" value="1"/>
</dbReference>
<name>A0A1H9D6P9_9FLAO</name>
<dbReference type="InterPro" id="IPR029063">
    <property type="entry name" value="SAM-dependent_MTases_sf"/>
</dbReference>
<dbReference type="RefSeq" id="WP_092576741.1">
    <property type="nucleotide sequence ID" value="NZ_FOFN01000001.1"/>
</dbReference>
<gene>
    <name evidence="1" type="ORF">SAMN05421824_1137</name>
</gene>
<dbReference type="SUPFAM" id="SSF53335">
    <property type="entry name" value="S-adenosyl-L-methionine-dependent methyltransferases"/>
    <property type="match status" value="1"/>
</dbReference>
<dbReference type="Proteomes" id="UP000198999">
    <property type="component" value="Unassembled WGS sequence"/>
</dbReference>
<dbReference type="EMBL" id="FOFN01000001">
    <property type="protein sequence ID" value="SEQ09027.1"/>
    <property type="molecule type" value="Genomic_DNA"/>
</dbReference>
<dbReference type="OrthoDB" id="5464618at2"/>
<organism evidence="1 2">
    <name type="scientific">Hyunsoonleella jejuensis</name>
    <dbReference type="NCBI Taxonomy" id="419940"/>
    <lineage>
        <taxon>Bacteria</taxon>
        <taxon>Pseudomonadati</taxon>
        <taxon>Bacteroidota</taxon>
        <taxon>Flavobacteriia</taxon>
        <taxon>Flavobacteriales</taxon>
        <taxon>Flavobacteriaceae</taxon>
    </lineage>
</organism>
<dbReference type="PANTHER" id="PTHR43167:SF1">
    <property type="entry name" value="PUTATIVE (AFU_ORTHOLOGUE AFUA_6G01830)-RELATED"/>
    <property type="match status" value="1"/>
</dbReference>
<keyword evidence="1" id="KW-0808">Transferase</keyword>
<dbReference type="GO" id="GO:0032259">
    <property type="term" value="P:methylation"/>
    <property type="evidence" value="ECO:0007669"/>
    <property type="project" value="UniProtKB-KW"/>
</dbReference>
<sequence>MLYQIKEYIKFLLKSSNQHGIHSPFVYNLVTKCFYDKSEYSDYQTIIDFKKRLKEVDLELEVTDFGAGSKKLKSASRAVSNIAKHVAISNKNAKLLFRISKYFKPNTVLELGTSLGFATQALALGNPNANIISIEGCPEISTYTKTQLKLQKLNNIEILTGDFSKVIPKIDVPKFDLIFFDGNHQKEATLKYFEILLPKAHNDSIFIFDDIYWSKGMTEAWEIIKHHPKVTVTIDTFSWGMAFFRKEQLKEDFKIRT</sequence>
<dbReference type="Pfam" id="PF13578">
    <property type="entry name" value="Methyltransf_24"/>
    <property type="match status" value="1"/>
</dbReference>
<keyword evidence="1" id="KW-0489">Methyltransferase</keyword>
<dbReference type="PANTHER" id="PTHR43167">
    <property type="entry name" value="PUTATIVE (AFU_ORTHOLOGUE AFUA_6G01830)-RELATED"/>
    <property type="match status" value="1"/>
</dbReference>
<dbReference type="AlphaFoldDB" id="A0A1H9D6P9"/>
<protein>
    <submittedName>
        <fullName evidence="1">Predicted O-methyltransferase YrrM</fullName>
    </submittedName>
</protein>
<evidence type="ECO:0000313" key="2">
    <source>
        <dbReference type="Proteomes" id="UP000198999"/>
    </source>
</evidence>
<keyword evidence="2" id="KW-1185">Reference proteome</keyword>